<evidence type="ECO:0000256" key="6">
    <source>
        <dbReference type="SAM" id="SignalP"/>
    </source>
</evidence>
<dbReference type="Proteomes" id="UP001597229">
    <property type="component" value="Unassembled WGS sequence"/>
</dbReference>
<dbReference type="InterPro" id="IPR013780">
    <property type="entry name" value="Glyco_hydro_b"/>
</dbReference>
<dbReference type="InterPro" id="IPR018087">
    <property type="entry name" value="Glyco_hydro_5_CS"/>
</dbReference>
<evidence type="ECO:0000256" key="2">
    <source>
        <dbReference type="ARBA" id="ARBA00022801"/>
    </source>
</evidence>
<dbReference type="InterPro" id="IPR017853">
    <property type="entry name" value="GH"/>
</dbReference>
<evidence type="ECO:0000313" key="10">
    <source>
        <dbReference type="Proteomes" id="UP001597229"/>
    </source>
</evidence>
<organism evidence="9 10">
    <name type="scientific">Nocardioides ginsengisoli</name>
    <dbReference type="NCBI Taxonomy" id="363868"/>
    <lineage>
        <taxon>Bacteria</taxon>
        <taxon>Bacillati</taxon>
        <taxon>Actinomycetota</taxon>
        <taxon>Actinomycetes</taxon>
        <taxon>Propionibacteriales</taxon>
        <taxon>Nocardioidaceae</taxon>
        <taxon>Nocardioides</taxon>
    </lineage>
</organism>
<evidence type="ECO:0000256" key="1">
    <source>
        <dbReference type="ARBA" id="ARBA00005641"/>
    </source>
</evidence>
<feature type="signal peptide" evidence="6">
    <location>
        <begin position="1"/>
        <end position="25"/>
    </location>
</feature>
<sequence length="475" mass="49931">MFSRLATLVAAVPLLVAPTMSVAAAEPTPTPSPTTTPASDTAPAGAAIATPLHTDGKRLRDATGRDVILRGINLGHKSAPYLPDVSDADLARIRSLGLNQLRLYTSWQAVMPSRGQVDTAYLARFRSLIDRAGAAGLLVTVDMHQDLYGKPAGNGAPLWAYQPGLCPQLPLAQLTGAWGADYFSPAVDCAFTSFWTSKDLQARFADAWVAVARAVGDAPNVIGYDLFNEPFPGLLPPVVFETTYLFPSQARWLAAIRTVDPDAVGFIEPNVIKSETVVEVPPVGLMPPNSVYAPHLYGPWDLTSDIPLLEKTRILADAAVASSRLAAGLAKVPLWIGEWGVFSGAGGASDFVTHVYAMADDALAGAALWEYTDPGYGPFRADGGPTPIRDAVRRPYPQAVPGTLRTIDYAPATRRLTVSWVDAPAGTASLQVPAGVYPEGIAVAGASDWSWDPATGLLTAAVVPGGGTLTVTPLG</sequence>
<evidence type="ECO:0000256" key="5">
    <source>
        <dbReference type="SAM" id="MobiDB-lite"/>
    </source>
</evidence>
<evidence type="ECO:0000259" key="7">
    <source>
        <dbReference type="Pfam" id="PF00150"/>
    </source>
</evidence>
<accession>A0ABW3W890</accession>
<dbReference type="Pfam" id="PF18564">
    <property type="entry name" value="Glyco_hydro_5_C"/>
    <property type="match status" value="1"/>
</dbReference>
<keyword evidence="10" id="KW-1185">Reference proteome</keyword>
<comment type="caution">
    <text evidence="9">The sequence shown here is derived from an EMBL/GenBank/DDBJ whole genome shotgun (WGS) entry which is preliminary data.</text>
</comment>
<feature type="domain" description="Glycoside hydrolase family 5" evidence="7">
    <location>
        <begin position="61"/>
        <end position="372"/>
    </location>
</feature>
<gene>
    <name evidence="9" type="ORF">ACFQ3F_23645</name>
</gene>
<reference evidence="10" key="1">
    <citation type="journal article" date="2019" name="Int. J. Syst. Evol. Microbiol.">
        <title>The Global Catalogue of Microorganisms (GCM) 10K type strain sequencing project: providing services to taxonomists for standard genome sequencing and annotation.</title>
        <authorList>
            <consortium name="The Broad Institute Genomics Platform"/>
            <consortium name="The Broad Institute Genome Sequencing Center for Infectious Disease"/>
            <person name="Wu L."/>
            <person name="Ma J."/>
        </authorList>
    </citation>
    <scope>NUCLEOTIDE SEQUENCE [LARGE SCALE GENOMIC DNA]</scope>
    <source>
        <strain evidence="10">CCUG 52478</strain>
    </source>
</reference>
<dbReference type="EMBL" id="JBHTLX010000029">
    <property type="protein sequence ID" value="MFD1250805.1"/>
    <property type="molecule type" value="Genomic_DNA"/>
</dbReference>
<feature type="region of interest" description="Disordered" evidence="5">
    <location>
        <begin position="24"/>
        <end position="43"/>
    </location>
</feature>
<keyword evidence="2 4" id="KW-0378">Hydrolase</keyword>
<name>A0ABW3W890_9ACTN</name>
<dbReference type="PANTHER" id="PTHR31308">
    <property type="match status" value="1"/>
</dbReference>
<dbReference type="PROSITE" id="PS00659">
    <property type="entry name" value="GLYCOSYL_HYDROL_F5"/>
    <property type="match status" value="1"/>
</dbReference>
<evidence type="ECO:0000256" key="4">
    <source>
        <dbReference type="RuleBase" id="RU361153"/>
    </source>
</evidence>
<evidence type="ECO:0000256" key="3">
    <source>
        <dbReference type="ARBA" id="ARBA00023295"/>
    </source>
</evidence>
<keyword evidence="3 4" id="KW-0326">Glycosidase</keyword>
<dbReference type="SUPFAM" id="SSF51445">
    <property type="entry name" value="(Trans)glycosidases"/>
    <property type="match status" value="1"/>
</dbReference>
<dbReference type="PANTHER" id="PTHR31308:SF3">
    <property type="entry name" value="ENDOGLYCOCERAMIDASE"/>
    <property type="match status" value="1"/>
</dbReference>
<comment type="similarity">
    <text evidence="1 4">Belongs to the glycosyl hydrolase 5 (cellulase A) family.</text>
</comment>
<dbReference type="InterPro" id="IPR001547">
    <property type="entry name" value="Glyco_hydro_5"/>
</dbReference>
<proteinExistence type="inferred from homology"/>
<dbReference type="RefSeq" id="WP_367918249.1">
    <property type="nucleotide sequence ID" value="NZ_BAABAC010000009.1"/>
</dbReference>
<evidence type="ECO:0000313" key="9">
    <source>
        <dbReference type="EMBL" id="MFD1250805.1"/>
    </source>
</evidence>
<dbReference type="Gene3D" id="3.20.20.80">
    <property type="entry name" value="Glycosidases"/>
    <property type="match status" value="1"/>
</dbReference>
<dbReference type="InterPro" id="IPR052066">
    <property type="entry name" value="Glycosphingolipid_Hydrolases"/>
</dbReference>
<protein>
    <submittedName>
        <fullName evidence="9">Cellulase family glycosylhydrolase</fullName>
    </submittedName>
</protein>
<keyword evidence="6" id="KW-0732">Signal</keyword>
<feature type="domain" description="Glycoside hydrolase family 5 C-terminal" evidence="8">
    <location>
        <begin position="394"/>
        <end position="452"/>
    </location>
</feature>
<dbReference type="Gene3D" id="2.60.40.1180">
    <property type="entry name" value="Golgi alpha-mannosidase II"/>
    <property type="match status" value="1"/>
</dbReference>
<dbReference type="InterPro" id="IPR041036">
    <property type="entry name" value="GH5_C"/>
</dbReference>
<evidence type="ECO:0000259" key="8">
    <source>
        <dbReference type="Pfam" id="PF18564"/>
    </source>
</evidence>
<dbReference type="Pfam" id="PF00150">
    <property type="entry name" value="Cellulase"/>
    <property type="match status" value="1"/>
</dbReference>
<feature type="chain" id="PRO_5047541315" evidence="6">
    <location>
        <begin position="26"/>
        <end position="475"/>
    </location>
</feature>